<evidence type="ECO:0000256" key="5">
    <source>
        <dbReference type="ARBA" id="ARBA00022989"/>
    </source>
</evidence>
<feature type="transmembrane region" description="Helical" evidence="8">
    <location>
        <begin position="254"/>
        <end position="275"/>
    </location>
</feature>
<dbReference type="PANTHER" id="PTHR12246">
    <property type="entry name" value="PALMITOYLTRANSFERASE ZDHHC16"/>
    <property type="match status" value="1"/>
</dbReference>
<dbReference type="Proteomes" id="UP000054558">
    <property type="component" value="Unassembled WGS sequence"/>
</dbReference>
<dbReference type="GO" id="GO:0016020">
    <property type="term" value="C:membrane"/>
    <property type="evidence" value="ECO:0007669"/>
    <property type="project" value="UniProtKB-SubCell"/>
</dbReference>
<dbReference type="InterPro" id="IPR039859">
    <property type="entry name" value="PFA4/ZDH16/20/ERF2-like"/>
</dbReference>
<feature type="domain" description="Palmitoyltransferase DHHC" evidence="9">
    <location>
        <begin position="141"/>
        <end position="293"/>
    </location>
</feature>
<evidence type="ECO:0000256" key="6">
    <source>
        <dbReference type="ARBA" id="ARBA00023136"/>
    </source>
</evidence>
<dbReference type="PROSITE" id="PS50216">
    <property type="entry name" value="DHHC"/>
    <property type="match status" value="1"/>
</dbReference>
<reference evidence="10 11" key="1">
    <citation type="journal article" date="2014" name="Nat. Commun.">
        <title>Klebsormidium flaccidum genome reveals primary factors for plant terrestrial adaptation.</title>
        <authorList>
            <person name="Hori K."/>
            <person name="Maruyama F."/>
            <person name="Fujisawa T."/>
            <person name="Togashi T."/>
            <person name="Yamamoto N."/>
            <person name="Seo M."/>
            <person name="Sato S."/>
            <person name="Yamada T."/>
            <person name="Mori H."/>
            <person name="Tajima N."/>
            <person name="Moriyama T."/>
            <person name="Ikeuchi M."/>
            <person name="Watanabe M."/>
            <person name="Wada H."/>
            <person name="Kobayashi K."/>
            <person name="Saito M."/>
            <person name="Masuda T."/>
            <person name="Sasaki-Sekimoto Y."/>
            <person name="Mashiguchi K."/>
            <person name="Awai K."/>
            <person name="Shimojima M."/>
            <person name="Masuda S."/>
            <person name="Iwai M."/>
            <person name="Nobusawa T."/>
            <person name="Narise T."/>
            <person name="Kondo S."/>
            <person name="Saito H."/>
            <person name="Sato R."/>
            <person name="Murakawa M."/>
            <person name="Ihara Y."/>
            <person name="Oshima-Yamada Y."/>
            <person name="Ohtaka K."/>
            <person name="Satoh M."/>
            <person name="Sonobe K."/>
            <person name="Ishii M."/>
            <person name="Ohtani R."/>
            <person name="Kanamori-Sato M."/>
            <person name="Honoki R."/>
            <person name="Miyazaki D."/>
            <person name="Mochizuki H."/>
            <person name="Umetsu J."/>
            <person name="Higashi K."/>
            <person name="Shibata D."/>
            <person name="Kamiya Y."/>
            <person name="Sato N."/>
            <person name="Nakamura Y."/>
            <person name="Tabata S."/>
            <person name="Ida S."/>
            <person name="Kurokawa K."/>
            <person name="Ohta H."/>
        </authorList>
    </citation>
    <scope>NUCLEOTIDE SEQUENCE [LARGE SCALE GENOMIC DNA]</scope>
    <source>
        <strain evidence="10 11">NIES-2285</strain>
    </source>
</reference>
<evidence type="ECO:0000256" key="3">
    <source>
        <dbReference type="ARBA" id="ARBA00022679"/>
    </source>
</evidence>
<feature type="transmembrane region" description="Helical" evidence="8">
    <location>
        <begin position="189"/>
        <end position="209"/>
    </location>
</feature>
<sequence length="353" mass="38678">MAATQPGATAMCWGCGLEVALPGPTATFKCGWCGAITLERQQPRSDPRCVKWFWLRDLATSSALVLLILLIIGGGVAAIFPVVFPSFSTPTFYLHSAIVCLVTFNIFFNFWAAAKGSPGTVPPLPFGSASLAPQGALDDCTFCVQCEQPKPSRAHHCRACRACVMGMDHHCPFIANCVGADNQRAFMLLLLYAILGCTYAMCMGTWALYKLLPELTAVSRAGRELWSGFPDKIPTIRDVLGLLLLVRVRVSVRLVASFYLTFMSFGVVIGAGFLLKQQLEGIFLGETAIDVMRRVPVVVTGDIVPGRVVESTWAGRLRKLDRVLGKGRGGRWWHWLLPRWPRTGQFSEHKKAG</sequence>
<dbReference type="Pfam" id="PF01529">
    <property type="entry name" value="DHHC"/>
    <property type="match status" value="1"/>
</dbReference>
<dbReference type="OMA" id="WELQITM"/>
<keyword evidence="7 8" id="KW-0012">Acyltransferase</keyword>
<accession>A0A1Y1HKE8</accession>
<keyword evidence="3 8" id="KW-0808">Transferase</keyword>
<comment type="subcellular location">
    <subcellularLocation>
        <location evidence="1">Membrane</location>
        <topology evidence="1">Multi-pass membrane protein</topology>
    </subcellularLocation>
</comment>
<evidence type="ECO:0000256" key="8">
    <source>
        <dbReference type="RuleBase" id="RU079119"/>
    </source>
</evidence>
<evidence type="ECO:0000313" key="10">
    <source>
        <dbReference type="EMBL" id="GAQ79060.1"/>
    </source>
</evidence>
<evidence type="ECO:0000259" key="9">
    <source>
        <dbReference type="Pfam" id="PF01529"/>
    </source>
</evidence>
<dbReference type="OrthoDB" id="9909019at2759"/>
<evidence type="ECO:0000256" key="4">
    <source>
        <dbReference type="ARBA" id="ARBA00022692"/>
    </source>
</evidence>
<keyword evidence="4 8" id="KW-0812">Transmembrane</keyword>
<evidence type="ECO:0000256" key="7">
    <source>
        <dbReference type="ARBA" id="ARBA00023315"/>
    </source>
</evidence>
<dbReference type="GO" id="GO:0019706">
    <property type="term" value="F:protein-cysteine S-palmitoyltransferase activity"/>
    <property type="evidence" value="ECO:0007669"/>
    <property type="project" value="UniProtKB-EC"/>
</dbReference>
<organism evidence="10 11">
    <name type="scientific">Klebsormidium nitens</name>
    <name type="common">Green alga</name>
    <name type="synonym">Ulothrix nitens</name>
    <dbReference type="NCBI Taxonomy" id="105231"/>
    <lineage>
        <taxon>Eukaryota</taxon>
        <taxon>Viridiplantae</taxon>
        <taxon>Streptophyta</taxon>
        <taxon>Klebsormidiophyceae</taxon>
        <taxon>Klebsormidiales</taxon>
        <taxon>Klebsormidiaceae</taxon>
        <taxon>Klebsormidium</taxon>
    </lineage>
</organism>
<keyword evidence="6 8" id="KW-0472">Membrane</keyword>
<dbReference type="InterPro" id="IPR001594">
    <property type="entry name" value="Palmitoyltrfase_DHHC"/>
</dbReference>
<feature type="transmembrane region" description="Helical" evidence="8">
    <location>
        <begin position="92"/>
        <end position="112"/>
    </location>
</feature>
<gene>
    <name evidence="10" type="ORF">KFL_000230380</name>
</gene>
<dbReference type="AlphaFoldDB" id="A0A1Y1HKE8"/>
<evidence type="ECO:0000313" key="11">
    <source>
        <dbReference type="Proteomes" id="UP000054558"/>
    </source>
</evidence>
<evidence type="ECO:0000256" key="1">
    <source>
        <dbReference type="ARBA" id="ARBA00004141"/>
    </source>
</evidence>
<dbReference type="EC" id="2.3.1.225" evidence="8"/>
<evidence type="ECO:0000256" key="2">
    <source>
        <dbReference type="ARBA" id="ARBA00008574"/>
    </source>
</evidence>
<dbReference type="EMBL" id="DF236972">
    <property type="protein sequence ID" value="GAQ79060.1"/>
    <property type="molecule type" value="Genomic_DNA"/>
</dbReference>
<protein>
    <recommendedName>
        <fullName evidence="8">S-acyltransferase</fullName>
        <ecNumber evidence="8">2.3.1.225</ecNumber>
    </recommendedName>
    <alternativeName>
        <fullName evidence="8">Palmitoyltransferase</fullName>
    </alternativeName>
</protein>
<comment type="domain">
    <text evidence="8">The DHHC domain is required for palmitoyltransferase activity.</text>
</comment>
<keyword evidence="11" id="KW-1185">Reference proteome</keyword>
<name>A0A1Y1HKE8_KLENI</name>
<comment type="similarity">
    <text evidence="2 8">Belongs to the DHHC palmitoyltransferase family.</text>
</comment>
<keyword evidence="5 8" id="KW-1133">Transmembrane helix</keyword>
<feature type="transmembrane region" description="Helical" evidence="8">
    <location>
        <begin position="58"/>
        <end position="80"/>
    </location>
</feature>
<dbReference type="GO" id="GO:0016409">
    <property type="term" value="F:palmitoyltransferase activity"/>
    <property type="evidence" value="ECO:0000318"/>
    <property type="project" value="GO_Central"/>
</dbReference>
<proteinExistence type="inferred from homology"/>
<comment type="catalytic activity">
    <reaction evidence="8">
        <text>L-cysteinyl-[protein] + hexadecanoyl-CoA = S-hexadecanoyl-L-cysteinyl-[protein] + CoA</text>
        <dbReference type="Rhea" id="RHEA:36683"/>
        <dbReference type="Rhea" id="RHEA-COMP:10131"/>
        <dbReference type="Rhea" id="RHEA-COMP:11032"/>
        <dbReference type="ChEBI" id="CHEBI:29950"/>
        <dbReference type="ChEBI" id="CHEBI:57287"/>
        <dbReference type="ChEBI" id="CHEBI:57379"/>
        <dbReference type="ChEBI" id="CHEBI:74151"/>
        <dbReference type="EC" id="2.3.1.225"/>
    </reaction>
</comment>